<proteinExistence type="predicted"/>
<accession>A0A502F8N4</accession>
<dbReference type="OrthoDB" id="8906692at2"/>
<dbReference type="SUPFAM" id="SSF46785">
    <property type="entry name" value="Winged helix' DNA-binding domain"/>
    <property type="match status" value="1"/>
</dbReference>
<dbReference type="InterPro" id="IPR000835">
    <property type="entry name" value="HTH_MarR-typ"/>
</dbReference>
<dbReference type="EMBL" id="RCZP01000044">
    <property type="protein sequence ID" value="TPG45756.1"/>
    <property type="molecule type" value="Genomic_DNA"/>
</dbReference>
<keyword evidence="3" id="KW-1185">Reference proteome</keyword>
<name>A0A502F8N4_9PROT</name>
<dbReference type="PANTHER" id="PTHR33164">
    <property type="entry name" value="TRANSCRIPTIONAL REGULATOR, MARR FAMILY"/>
    <property type="match status" value="1"/>
</dbReference>
<dbReference type="InterPro" id="IPR039422">
    <property type="entry name" value="MarR/SlyA-like"/>
</dbReference>
<dbReference type="SMART" id="SM00347">
    <property type="entry name" value="HTH_MARR"/>
    <property type="match status" value="1"/>
</dbReference>
<comment type="caution">
    <text evidence="2">The sequence shown here is derived from an EMBL/GenBank/DDBJ whole genome shotgun (WGS) entry which is preliminary data.</text>
</comment>
<dbReference type="AlphaFoldDB" id="A0A502F8N4"/>
<reference evidence="2 3" key="1">
    <citation type="journal article" date="2019" name="Environ. Microbiol.">
        <title>Species interactions and distinct microbial communities in high Arctic permafrost affected cryosols are associated with the CH4 and CO2 gas fluxes.</title>
        <authorList>
            <person name="Altshuler I."/>
            <person name="Hamel J."/>
            <person name="Turney S."/>
            <person name="Magnuson E."/>
            <person name="Levesque R."/>
            <person name="Greer C."/>
            <person name="Whyte L.G."/>
        </authorList>
    </citation>
    <scope>NUCLEOTIDE SEQUENCE [LARGE SCALE GENOMIC DNA]</scope>
    <source>
        <strain evidence="2 3">S9.3B</strain>
    </source>
</reference>
<dbReference type="PROSITE" id="PS50995">
    <property type="entry name" value="HTH_MARR_2"/>
    <property type="match status" value="1"/>
</dbReference>
<dbReference type="Pfam" id="PF12802">
    <property type="entry name" value="MarR_2"/>
    <property type="match status" value="1"/>
</dbReference>
<dbReference type="RefSeq" id="WP_140886579.1">
    <property type="nucleotide sequence ID" value="NZ_RCZP01000044.1"/>
</dbReference>
<dbReference type="Gene3D" id="1.10.10.10">
    <property type="entry name" value="Winged helix-like DNA-binding domain superfamily/Winged helix DNA-binding domain"/>
    <property type="match status" value="1"/>
</dbReference>
<dbReference type="PANTHER" id="PTHR33164:SF43">
    <property type="entry name" value="HTH-TYPE TRANSCRIPTIONAL REPRESSOR YETL"/>
    <property type="match status" value="1"/>
</dbReference>
<protein>
    <submittedName>
        <fullName evidence="2">MarR family transcriptional regulator</fullName>
    </submittedName>
</protein>
<dbReference type="InterPro" id="IPR036388">
    <property type="entry name" value="WH-like_DNA-bd_sf"/>
</dbReference>
<dbReference type="InterPro" id="IPR036390">
    <property type="entry name" value="WH_DNA-bd_sf"/>
</dbReference>
<gene>
    <name evidence="2" type="ORF">EAH89_25680</name>
</gene>
<dbReference type="GO" id="GO:0003700">
    <property type="term" value="F:DNA-binding transcription factor activity"/>
    <property type="evidence" value="ECO:0007669"/>
    <property type="project" value="InterPro"/>
</dbReference>
<evidence type="ECO:0000313" key="3">
    <source>
        <dbReference type="Proteomes" id="UP000317078"/>
    </source>
</evidence>
<evidence type="ECO:0000259" key="1">
    <source>
        <dbReference type="PROSITE" id="PS50995"/>
    </source>
</evidence>
<feature type="domain" description="HTH marR-type" evidence="1">
    <location>
        <begin position="6"/>
        <end position="138"/>
    </location>
</feature>
<dbReference type="Proteomes" id="UP000317078">
    <property type="component" value="Unassembled WGS sequence"/>
</dbReference>
<evidence type="ECO:0000313" key="2">
    <source>
        <dbReference type="EMBL" id="TPG45756.1"/>
    </source>
</evidence>
<sequence length="161" mass="17832">MTYRLTDAFPYLLNKVGVRMGDLFARRLAQDDLTLPMYRVLAVLWEGRDRRLGELCEVTGIELSTLSRLVGTLSRRGLVRRRRPEGNARVVAINLTPAGRAMAERLIPFARHHEAIALRGLDAAGVTALRASLGLVHENLGALEREMDAEGVPPARGRAPR</sequence>
<organism evidence="2 3">
    <name type="scientific">Muricoccus nepalensis</name>
    <dbReference type="NCBI Taxonomy" id="1854500"/>
    <lineage>
        <taxon>Bacteria</taxon>
        <taxon>Pseudomonadati</taxon>
        <taxon>Pseudomonadota</taxon>
        <taxon>Alphaproteobacteria</taxon>
        <taxon>Acetobacterales</taxon>
        <taxon>Roseomonadaceae</taxon>
        <taxon>Muricoccus</taxon>
    </lineage>
</organism>
<dbReference type="GO" id="GO:0006950">
    <property type="term" value="P:response to stress"/>
    <property type="evidence" value="ECO:0007669"/>
    <property type="project" value="TreeGrafter"/>
</dbReference>